<dbReference type="AlphaFoldDB" id="A0A226E3P9"/>
<dbReference type="EMBL" id="LNIX01000007">
    <property type="protein sequence ID" value="OXA52059.1"/>
    <property type="molecule type" value="Genomic_DNA"/>
</dbReference>
<evidence type="ECO:0000256" key="2">
    <source>
        <dbReference type="SAM" id="Phobius"/>
    </source>
</evidence>
<evidence type="ECO:0000256" key="1">
    <source>
        <dbReference type="SAM" id="MobiDB-lite"/>
    </source>
</evidence>
<sequence>MFAEILEGTVRASMSVGVIIAAKVTLKMQFLKVIVPVFLAIVLLVNCSGAFPSRLSDYDAGEIEVPKPLQSRGPTPDNDFTDSNETRPHEEQDSFAVVKSFF</sequence>
<name>A0A226E3P9_FOLCA</name>
<feature type="region of interest" description="Disordered" evidence="1">
    <location>
        <begin position="65"/>
        <end position="102"/>
    </location>
</feature>
<protein>
    <submittedName>
        <fullName evidence="3">Uncharacterized protein</fullName>
    </submittedName>
</protein>
<proteinExistence type="predicted"/>
<gene>
    <name evidence="3" type="ORF">Fcan01_13249</name>
</gene>
<keyword evidence="2" id="KW-0812">Transmembrane</keyword>
<comment type="caution">
    <text evidence="3">The sequence shown here is derived from an EMBL/GenBank/DDBJ whole genome shotgun (WGS) entry which is preliminary data.</text>
</comment>
<reference evidence="3 4" key="1">
    <citation type="submission" date="2015-12" db="EMBL/GenBank/DDBJ databases">
        <title>The genome of Folsomia candida.</title>
        <authorList>
            <person name="Faddeeva A."/>
            <person name="Derks M.F."/>
            <person name="Anvar Y."/>
            <person name="Smit S."/>
            <person name="Van Straalen N."/>
            <person name="Roelofs D."/>
        </authorList>
    </citation>
    <scope>NUCLEOTIDE SEQUENCE [LARGE SCALE GENOMIC DNA]</scope>
    <source>
        <strain evidence="3 4">VU population</strain>
        <tissue evidence="3">Whole body</tissue>
    </source>
</reference>
<organism evidence="3 4">
    <name type="scientific">Folsomia candida</name>
    <name type="common">Springtail</name>
    <dbReference type="NCBI Taxonomy" id="158441"/>
    <lineage>
        <taxon>Eukaryota</taxon>
        <taxon>Metazoa</taxon>
        <taxon>Ecdysozoa</taxon>
        <taxon>Arthropoda</taxon>
        <taxon>Hexapoda</taxon>
        <taxon>Collembola</taxon>
        <taxon>Entomobryomorpha</taxon>
        <taxon>Isotomoidea</taxon>
        <taxon>Isotomidae</taxon>
        <taxon>Proisotominae</taxon>
        <taxon>Folsomia</taxon>
    </lineage>
</organism>
<evidence type="ECO:0000313" key="3">
    <source>
        <dbReference type="EMBL" id="OXA52059.1"/>
    </source>
</evidence>
<dbReference type="Proteomes" id="UP000198287">
    <property type="component" value="Unassembled WGS sequence"/>
</dbReference>
<dbReference type="OrthoDB" id="10527448at2759"/>
<dbReference type="OMA" id="ETRPHEE"/>
<keyword evidence="4" id="KW-1185">Reference proteome</keyword>
<feature type="transmembrane region" description="Helical" evidence="2">
    <location>
        <begin position="30"/>
        <end position="51"/>
    </location>
</feature>
<accession>A0A226E3P9</accession>
<evidence type="ECO:0000313" key="4">
    <source>
        <dbReference type="Proteomes" id="UP000198287"/>
    </source>
</evidence>
<keyword evidence="2" id="KW-1133">Transmembrane helix</keyword>
<keyword evidence="2" id="KW-0472">Membrane</keyword>